<evidence type="ECO:0000256" key="1">
    <source>
        <dbReference type="PROSITE-ProRule" id="PRU00169"/>
    </source>
</evidence>
<feature type="modified residue" description="4-aspartylphosphate" evidence="1">
    <location>
        <position position="62"/>
    </location>
</feature>
<name>A0A1V9FPB8_9BACT</name>
<gene>
    <name evidence="3" type="ORF">A3860_34580</name>
</gene>
<comment type="caution">
    <text evidence="3">The sequence shown here is derived from an EMBL/GenBank/DDBJ whole genome shotgun (WGS) entry which is preliminary data.</text>
</comment>
<protein>
    <recommendedName>
        <fullName evidence="2">Response regulatory domain-containing protein</fullName>
    </recommendedName>
</protein>
<reference evidence="3 4" key="1">
    <citation type="submission" date="2016-03" db="EMBL/GenBank/DDBJ databases">
        <title>Niastella vici sp. nov., isolated from farmland soil.</title>
        <authorList>
            <person name="Chen L."/>
            <person name="Wang D."/>
            <person name="Yang S."/>
            <person name="Wang G."/>
        </authorList>
    </citation>
    <scope>NUCLEOTIDE SEQUENCE [LARGE SCALE GENOMIC DNA]</scope>
    <source>
        <strain evidence="3 4">DJ57</strain>
    </source>
</reference>
<dbReference type="AlphaFoldDB" id="A0A1V9FPB8"/>
<dbReference type="SMART" id="SM00448">
    <property type="entry name" value="REC"/>
    <property type="match status" value="1"/>
</dbReference>
<dbReference type="SUPFAM" id="SSF52172">
    <property type="entry name" value="CheY-like"/>
    <property type="match status" value="1"/>
</dbReference>
<dbReference type="Proteomes" id="UP000192796">
    <property type="component" value="Unassembled WGS sequence"/>
</dbReference>
<dbReference type="Gene3D" id="3.40.50.2300">
    <property type="match status" value="1"/>
</dbReference>
<sequence length="134" mass="15338">MSKKPHILIADDDQEDRQLLSAAFDEIAFGDWIHFLYGGGQVFQYLDALAEALEFPRLIVLDLNMPKIDGMETLKRLKNHPRYRHIPVIIFTTSPLALEKERCLALGASDFIKKPDSFTELKLVAQFLRTCVCM</sequence>
<dbReference type="PROSITE" id="PS50110">
    <property type="entry name" value="RESPONSE_REGULATORY"/>
    <property type="match status" value="1"/>
</dbReference>
<dbReference type="STRING" id="1703345.A3860_34580"/>
<accession>A0A1V9FPB8</accession>
<evidence type="ECO:0000313" key="4">
    <source>
        <dbReference type="Proteomes" id="UP000192796"/>
    </source>
</evidence>
<feature type="domain" description="Response regulatory" evidence="2">
    <location>
        <begin position="6"/>
        <end position="129"/>
    </location>
</feature>
<dbReference type="Pfam" id="PF00072">
    <property type="entry name" value="Response_reg"/>
    <property type="match status" value="1"/>
</dbReference>
<dbReference type="EMBL" id="LVYD01000065">
    <property type="protein sequence ID" value="OQP60205.1"/>
    <property type="molecule type" value="Genomic_DNA"/>
</dbReference>
<dbReference type="InterPro" id="IPR011006">
    <property type="entry name" value="CheY-like_superfamily"/>
</dbReference>
<dbReference type="InterPro" id="IPR001789">
    <property type="entry name" value="Sig_transdc_resp-reg_receiver"/>
</dbReference>
<dbReference type="GO" id="GO:0000160">
    <property type="term" value="P:phosphorelay signal transduction system"/>
    <property type="evidence" value="ECO:0007669"/>
    <property type="project" value="InterPro"/>
</dbReference>
<dbReference type="InterPro" id="IPR052893">
    <property type="entry name" value="TCS_response_regulator"/>
</dbReference>
<evidence type="ECO:0000259" key="2">
    <source>
        <dbReference type="PROSITE" id="PS50110"/>
    </source>
</evidence>
<organism evidence="3 4">
    <name type="scientific">Niastella vici</name>
    <dbReference type="NCBI Taxonomy" id="1703345"/>
    <lineage>
        <taxon>Bacteria</taxon>
        <taxon>Pseudomonadati</taxon>
        <taxon>Bacteroidota</taxon>
        <taxon>Chitinophagia</taxon>
        <taxon>Chitinophagales</taxon>
        <taxon>Chitinophagaceae</taxon>
        <taxon>Niastella</taxon>
    </lineage>
</organism>
<evidence type="ECO:0000313" key="3">
    <source>
        <dbReference type="EMBL" id="OQP60205.1"/>
    </source>
</evidence>
<dbReference type="RefSeq" id="WP_158085402.1">
    <property type="nucleotide sequence ID" value="NZ_LVYD01000065.1"/>
</dbReference>
<keyword evidence="1" id="KW-0597">Phosphoprotein</keyword>
<proteinExistence type="predicted"/>
<dbReference type="PANTHER" id="PTHR44520">
    <property type="entry name" value="RESPONSE REGULATOR RCP1-RELATED"/>
    <property type="match status" value="1"/>
</dbReference>
<dbReference type="OrthoDB" id="7631574at2"/>
<keyword evidence="4" id="KW-1185">Reference proteome</keyword>